<reference evidence="10 11" key="1">
    <citation type="submission" date="2022-05" db="EMBL/GenBank/DDBJ databases">
        <authorList>
            <consortium name="Genoscope - CEA"/>
            <person name="William W."/>
        </authorList>
    </citation>
    <scope>NUCLEOTIDE SEQUENCE [LARGE SCALE GENOMIC DNA]</scope>
</reference>
<accession>A0ABN8P0B3</accession>
<dbReference type="CDD" id="cd04497">
    <property type="entry name" value="hPOT1_OB1_like"/>
    <property type="match status" value="1"/>
</dbReference>
<dbReference type="EMBL" id="CALNXK010000044">
    <property type="protein sequence ID" value="CAH3127999.1"/>
    <property type="molecule type" value="Genomic_DNA"/>
</dbReference>
<sequence>GHEKYIYTKLAELKVNTVVNVYGVVKFFKSPFKTKGSDFVCTLSLVDPSLPSLDSSFKCVLFSKSKEGLPSVKAVGDVVHFQHLGVGHYQGELQGKFTADSSWVVFDIHSSDTPQVRASSSKSYNLTDDEKGVLEELQAWSAHKEALNKRFSITNLKELSTTRHFINLLAQVVAIRWTEKGDIVLTLWDGSLPACQSVLVDPISEQGQVMSDKLMHKASKCCIDVILYDNHVRSIGTKICPGNFVCIRNVHVKERTADSSVTAHNRQLAESRPLVSLEVHRGTICGRGVEILSANDPQVTSSAMMAFMAKAEELMIHQEESDAMDTSESEGNKITTTRPLDQFCEVQEKSSGGEESCQGIVPVHNIESQPLQTSMYPQPLNQCGEVQQKSSSSGEESCQNIAPIYNTESRALQTSCTITEHPCIPFMSIRDIKACKTVPNKFRCRVKAVIFLPSEVKDFVRRCCQSCRCMYRDCSGSSSATGASESSLLCTKCNQETTLVYLFSFVIEDNSGVLQAMVFDKDAETFFPNLPSPQDLVEQTTSQHLLKEWMLSMTQNLENSLKIVAPNQYDIRPWLELCILSYIPENQGQGKVLYRVFDSTFVGDS</sequence>
<organism evidence="10 11">
    <name type="scientific">Porites lobata</name>
    <dbReference type="NCBI Taxonomy" id="104759"/>
    <lineage>
        <taxon>Eukaryota</taxon>
        <taxon>Metazoa</taxon>
        <taxon>Cnidaria</taxon>
        <taxon>Anthozoa</taxon>
        <taxon>Hexacorallia</taxon>
        <taxon>Scleractinia</taxon>
        <taxon>Fungiina</taxon>
        <taxon>Poritidae</taxon>
        <taxon>Porites</taxon>
    </lineage>
</organism>
<evidence type="ECO:0000256" key="2">
    <source>
        <dbReference type="ARBA" id="ARBA00004574"/>
    </source>
</evidence>
<dbReference type="Proteomes" id="UP001159405">
    <property type="component" value="Unassembled WGS sequence"/>
</dbReference>
<evidence type="ECO:0000256" key="4">
    <source>
        <dbReference type="ARBA" id="ARBA00015253"/>
    </source>
</evidence>
<keyword evidence="6" id="KW-0779">Telomere</keyword>
<keyword evidence="11" id="KW-1185">Reference proteome</keyword>
<protein>
    <recommendedName>
        <fullName evidence="4">Protection of telomeres protein 1</fullName>
    </recommendedName>
</protein>
<evidence type="ECO:0000256" key="5">
    <source>
        <dbReference type="ARBA" id="ARBA00022454"/>
    </source>
</evidence>
<evidence type="ECO:0000259" key="9">
    <source>
        <dbReference type="SMART" id="SM00976"/>
    </source>
</evidence>
<feature type="domain" description="Telomeric single stranded DNA binding POT1/Cdc13" evidence="9">
    <location>
        <begin position="7"/>
        <end position="142"/>
    </location>
</feature>
<evidence type="ECO:0000313" key="10">
    <source>
        <dbReference type="EMBL" id="CAH3127999.1"/>
    </source>
</evidence>
<dbReference type="PANTHER" id="PTHR14513">
    <property type="entry name" value="PROTECTION OF TELOMERES 1"/>
    <property type="match status" value="1"/>
</dbReference>
<comment type="caution">
    <text evidence="10">The sequence shown here is derived from an EMBL/GenBank/DDBJ whole genome shotgun (WGS) entry which is preliminary data.</text>
</comment>
<dbReference type="Pfam" id="PF16686">
    <property type="entry name" value="POT1PC"/>
    <property type="match status" value="1"/>
</dbReference>
<feature type="non-terminal residue" evidence="10">
    <location>
        <position position="1"/>
    </location>
</feature>
<evidence type="ECO:0000256" key="3">
    <source>
        <dbReference type="ARBA" id="ARBA00008442"/>
    </source>
</evidence>
<dbReference type="InterPro" id="IPR028389">
    <property type="entry name" value="POT1"/>
</dbReference>
<dbReference type="InterPro" id="IPR011564">
    <property type="entry name" value="Telomer_end-bd_POT1/Cdc13"/>
</dbReference>
<evidence type="ECO:0000256" key="6">
    <source>
        <dbReference type="ARBA" id="ARBA00022895"/>
    </source>
</evidence>
<dbReference type="Gene3D" id="2.40.50.140">
    <property type="entry name" value="Nucleic acid-binding proteins"/>
    <property type="match status" value="3"/>
</dbReference>
<keyword evidence="5" id="KW-0158">Chromosome</keyword>
<name>A0ABN8P0B3_9CNID</name>
<keyword evidence="8" id="KW-0539">Nucleus</keyword>
<evidence type="ECO:0000313" key="11">
    <source>
        <dbReference type="Proteomes" id="UP001159405"/>
    </source>
</evidence>
<evidence type="ECO:0000256" key="8">
    <source>
        <dbReference type="ARBA" id="ARBA00023242"/>
    </source>
</evidence>
<dbReference type="InterPro" id="IPR032042">
    <property type="entry name" value="POT1PC"/>
</dbReference>
<dbReference type="Pfam" id="PF02765">
    <property type="entry name" value="POT1"/>
    <property type="match status" value="1"/>
</dbReference>
<proteinExistence type="inferred from homology"/>
<gene>
    <name evidence="10" type="ORF">PLOB_00033310</name>
</gene>
<comment type="similarity">
    <text evidence="3">Belongs to the telombin family.</text>
</comment>
<evidence type="ECO:0000256" key="7">
    <source>
        <dbReference type="ARBA" id="ARBA00023125"/>
    </source>
</evidence>
<comment type="subcellular location">
    <subcellularLocation>
        <location evidence="2">Chromosome</location>
        <location evidence="2">Telomere</location>
    </subcellularLocation>
    <subcellularLocation>
        <location evidence="1">Nucleus</location>
    </subcellularLocation>
</comment>
<dbReference type="PANTHER" id="PTHR14513:SF0">
    <property type="entry name" value="PROTECTION OF TELOMERES PROTEIN 1"/>
    <property type="match status" value="1"/>
</dbReference>
<dbReference type="InterPro" id="IPR012340">
    <property type="entry name" value="NA-bd_OB-fold"/>
</dbReference>
<dbReference type="SUPFAM" id="SSF50249">
    <property type="entry name" value="Nucleic acid-binding proteins"/>
    <property type="match status" value="3"/>
</dbReference>
<dbReference type="SMART" id="SM00976">
    <property type="entry name" value="Telo_bind"/>
    <property type="match status" value="1"/>
</dbReference>
<evidence type="ECO:0000256" key="1">
    <source>
        <dbReference type="ARBA" id="ARBA00004123"/>
    </source>
</evidence>
<keyword evidence="7" id="KW-0238">DNA-binding</keyword>